<dbReference type="GO" id="GO:0005829">
    <property type="term" value="C:cytosol"/>
    <property type="evidence" value="ECO:0007669"/>
    <property type="project" value="TreeGrafter"/>
</dbReference>
<dbReference type="InterPro" id="IPR003826">
    <property type="entry name" value="AdoMetDC_fam_prok"/>
</dbReference>
<feature type="chain" id="PRO_5029993399" description="S-adenosylmethionine decarboxylase alpha chain" evidence="10">
    <location>
        <begin position="72"/>
        <end position="148"/>
    </location>
</feature>
<keyword evidence="7 10" id="KW-0456">Lyase</keyword>
<keyword evidence="1 10" id="KW-0949">S-adenosyl-L-methionine</keyword>
<dbReference type="AlphaFoldDB" id="A0A7L9FGL3"/>
<keyword evidence="5 10" id="KW-0620">Polyamine biosynthesis</keyword>
<dbReference type="RefSeq" id="WP_192818057.1">
    <property type="nucleotide sequence ID" value="NZ_CP062310.1"/>
</dbReference>
<keyword evidence="2 10" id="KW-0210">Decarboxylase</keyword>
<dbReference type="GO" id="GO:0004014">
    <property type="term" value="F:adenosylmethionine decarboxylase activity"/>
    <property type="evidence" value="ECO:0007669"/>
    <property type="project" value="UniProtKB-UniRule"/>
</dbReference>
<dbReference type="PANTHER" id="PTHR33866:SF2">
    <property type="entry name" value="S-ADENOSYLMETHIONINE DECARBOXYLASE PROENZYME"/>
    <property type="match status" value="1"/>
</dbReference>
<feature type="active site" description="Proton acceptor; for processing activity" evidence="10">
    <location>
        <position position="77"/>
    </location>
</feature>
<dbReference type="InterPro" id="IPR016067">
    <property type="entry name" value="S-AdoMet_deCO2ase_core"/>
</dbReference>
<keyword evidence="9 10" id="KW-0670">Pyruvate</keyword>
<feature type="modified residue" description="Pyruvic acid (Ser); by autocatalysis" evidence="10">
    <location>
        <position position="72"/>
    </location>
</feature>
<dbReference type="InterPro" id="IPR042286">
    <property type="entry name" value="AdoMetDC_C"/>
</dbReference>
<evidence type="ECO:0000256" key="10">
    <source>
        <dbReference type="HAMAP-Rule" id="MF_00464"/>
    </source>
</evidence>
<dbReference type="SUPFAM" id="SSF56276">
    <property type="entry name" value="S-adenosylmethionine decarboxylase"/>
    <property type="match status" value="1"/>
</dbReference>
<keyword evidence="4 10" id="KW-0745">Spermidine biosynthesis</keyword>
<dbReference type="EC" id="4.1.1.50" evidence="10"/>
<dbReference type="KEGG" id="thel:IG193_04635"/>
<keyword evidence="6 10" id="KW-0865">Zymogen</keyword>
<feature type="site" description="Cleavage (non-hydrolytic); by autolysis" evidence="10">
    <location>
        <begin position="71"/>
        <end position="72"/>
    </location>
</feature>
<dbReference type="Gene3D" id="3.30.160.750">
    <property type="match status" value="1"/>
</dbReference>
<dbReference type="InterPro" id="IPR017716">
    <property type="entry name" value="S-AdoMet_deCOase_pro-enz"/>
</dbReference>
<dbReference type="Gene3D" id="3.30.360.110">
    <property type="entry name" value="S-adenosylmethionine decarboxylase domain"/>
    <property type="match status" value="1"/>
</dbReference>
<comment type="cofactor">
    <cofactor evidence="10">
        <name>pyruvate</name>
        <dbReference type="ChEBI" id="CHEBI:15361"/>
    </cofactor>
    <text evidence="10">Binds 1 pyruvoyl group covalently per subunit.</text>
</comment>
<dbReference type="InParanoid" id="A0A7L9FGL3"/>
<evidence type="ECO:0000256" key="9">
    <source>
        <dbReference type="ARBA" id="ARBA00023317"/>
    </source>
</evidence>
<comment type="similarity">
    <text evidence="10">Belongs to the prokaryotic AdoMetDC family. Type 1 subfamily.</text>
</comment>
<comment type="subunit">
    <text evidence="10">Heterotetramer of two alpha and two beta chains arranged as a dimer of alpha/beta heterodimers.</text>
</comment>
<evidence type="ECO:0000256" key="8">
    <source>
        <dbReference type="ARBA" id="ARBA00023270"/>
    </source>
</evidence>
<dbReference type="GO" id="GO:0008295">
    <property type="term" value="P:spermidine biosynthetic process"/>
    <property type="evidence" value="ECO:0007669"/>
    <property type="project" value="UniProtKB-UniRule"/>
</dbReference>
<gene>
    <name evidence="11" type="primary">speD</name>
    <name evidence="10" type="synonym">speH</name>
    <name evidence="11" type="ORF">IG193_04635</name>
</gene>
<evidence type="ECO:0000256" key="2">
    <source>
        <dbReference type="ARBA" id="ARBA00022793"/>
    </source>
</evidence>
<proteinExistence type="inferred from homology"/>
<protein>
    <recommendedName>
        <fullName evidence="10">S-adenosylmethionine decarboxylase proenzyme</fullName>
        <shortName evidence="10">AdoMetDC</shortName>
        <shortName evidence="10">SAMDC</shortName>
        <ecNumber evidence="10">4.1.1.50</ecNumber>
    </recommendedName>
    <component>
        <recommendedName>
            <fullName evidence="10">S-adenosylmethionine decarboxylase beta chain</fullName>
        </recommendedName>
    </component>
    <component>
        <recommendedName>
            <fullName evidence="10">S-adenosylmethionine decarboxylase alpha chain</fullName>
        </recommendedName>
    </component>
</protein>
<evidence type="ECO:0000256" key="1">
    <source>
        <dbReference type="ARBA" id="ARBA00022691"/>
    </source>
</evidence>
<dbReference type="Pfam" id="PF02675">
    <property type="entry name" value="AdoMet_dc"/>
    <property type="match status" value="1"/>
</dbReference>
<dbReference type="GeneID" id="59149157"/>
<dbReference type="NCBIfam" id="TIGR03330">
    <property type="entry name" value="SAM_DCase_Bsu"/>
    <property type="match status" value="1"/>
</dbReference>
<feature type="chain" id="PRO_5029993398" description="S-adenosylmethionine decarboxylase beta chain" evidence="10">
    <location>
        <begin position="1"/>
        <end position="71"/>
    </location>
</feature>
<reference evidence="11 12" key="1">
    <citation type="submission" date="2020-10" db="EMBL/GenBank/DDBJ databases">
        <title>Thermofilum lucidum 3507LT sp. nov. a novel member of Thermofilaceae family isolated from Chile hot spring, and proposal of description order Thermofilales.</title>
        <authorList>
            <person name="Zayulina K.S."/>
            <person name="Elcheninov A.G."/>
            <person name="Toshchakov S.V."/>
            <person name="Kublanov I.V."/>
        </authorList>
    </citation>
    <scope>NUCLEOTIDE SEQUENCE [LARGE SCALE GENOMIC DNA]</scope>
    <source>
        <strain evidence="11 12">3507LT</strain>
    </source>
</reference>
<dbReference type="InterPro" id="IPR042284">
    <property type="entry name" value="AdoMetDC_N"/>
</dbReference>
<dbReference type="Proteomes" id="UP000594121">
    <property type="component" value="Chromosome"/>
</dbReference>
<sequence length="148" mass="16454">MTGKNRGVRGGGVGRHLIVEMFECDPIALDSIETIRTALLDSAVASNSTVVSFDFYRFKPHGVSGYVLVAESHISIHTWPEYGYAAIDVFTCGEHTDPWKGLDVLKDRLKAKKMTVLEIVRGVGIENYEGYWIPPEKRREEAVVATTP</sequence>
<dbReference type="FunCoup" id="A0A7L9FGL3">
    <property type="interactions" value="10"/>
</dbReference>
<dbReference type="EMBL" id="CP062310">
    <property type="protein sequence ID" value="QOJ78084.1"/>
    <property type="molecule type" value="Genomic_DNA"/>
</dbReference>
<evidence type="ECO:0000256" key="6">
    <source>
        <dbReference type="ARBA" id="ARBA00023145"/>
    </source>
</evidence>
<comment type="PTM">
    <text evidence="10">Is synthesized initially as an inactive proenzyme. Formation of the active enzyme involves a self-maturation process in which the active site pyruvoyl group is generated from an internal serine residue via an autocatalytic post-translational modification. Two non-identical subunits are generated from the proenzyme in this reaction, and the pyruvate is formed at the N-terminus of the alpha chain, which is derived from the carboxyl end of the proenzyme. The post-translation cleavage follows an unusual pathway, termed non-hydrolytic serinolysis, in which the side chain hydroxyl group of the serine supplies its oxygen atom to form the C-terminus of the beta chain, while the remainder of the serine residue undergoes an oxidative deamination to produce ammonia and the pyruvoyl group blocking the N-terminus of the alpha chain.</text>
</comment>
<feature type="active site" description="Schiff-base intermediate with substrate; via pyruvic acid" evidence="10">
    <location>
        <position position="72"/>
    </location>
</feature>
<comment type="catalytic activity">
    <reaction evidence="10">
        <text>S-adenosyl-L-methionine + H(+) = S-adenosyl 3-(methylsulfanyl)propylamine + CO2</text>
        <dbReference type="Rhea" id="RHEA:15981"/>
        <dbReference type="ChEBI" id="CHEBI:15378"/>
        <dbReference type="ChEBI" id="CHEBI:16526"/>
        <dbReference type="ChEBI" id="CHEBI:57443"/>
        <dbReference type="ChEBI" id="CHEBI:59789"/>
        <dbReference type="EC" id="4.1.1.50"/>
    </reaction>
</comment>
<evidence type="ECO:0000256" key="5">
    <source>
        <dbReference type="ARBA" id="ARBA00023115"/>
    </source>
</evidence>
<comment type="pathway">
    <text evidence="10">Amine and polyamine biosynthesis; S-adenosylmethioninamine biosynthesis; S-adenosylmethioninamine from S-adenosyl-L-methionine: step 1/1.</text>
</comment>
<keyword evidence="12" id="KW-1185">Reference proteome</keyword>
<dbReference type="HAMAP" id="MF_00464">
    <property type="entry name" value="AdoMetDC_1"/>
    <property type="match status" value="1"/>
</dbReference>
<feature type="active site" description="Proton donor; for catalytic activity" evidence="10">
    <location>
        <position position="92"/>
    </location>
</feature>
<evidence type="ECO:0000313" key="11">
    <source>
        <dbReference type="EMBL" id="QOJ78084.1"/>
    </source>
</evidence>
<name>A0A7L9FGL3_9CREN</name>
<evidence type="ECO:0000313" key="12">
    <source>
        <dbReference type="Proteomes" id="UP000594121"/>
    </source>
</evidence>
<keyword evidence="8 10" id="KW-0704">Schiff base</keyword>
<evidence type="ECO:0000256" key="4">
    <source>
        <dbReference type="ARBA" id="ARBA00023066"/>
    </source>
</evidence>
<keyword evidence="3 10" id="KW-0068">Autocatalytic cleavage</keyword>
<comment type="function">
    <text evidence="10">Catalyzes the decarboxylation of S-adenosylmethionine to S-adenosylmethioninamine (dcAdoMet), the propylamine donor required for the synthesis of the polyamines spermine and spermidine from the diamine putrescine.</text>
</comment>
<dbReference type="UniPathway" id="UPA00331">
    <property type="reaction ID" value="UER00451"/>
</dbReference>
<organism evidence="11 12">
    <name type="scientific">Infirmifilum lucidum</name>
    <dbReference type="NCBI Taxonomy" id="2776706"/>
    <lineage>
        <taxon>Archaea</taxon>
        <taxon>Thermoproteota</taxon>
        <taxon>Thermoprotei</taxon>
        <taxon>Thermofilales</taxon>
        <taxon>Thermofilaceae</taxon>
        <taxon>Infirmifilum</taxon>
    </lineage>
</organism>
<accession>A0A7L9FGL3</accession>
<evidence type="ECO:0000256" key="7">
    <source>
        <dbReference type="ARBA" id="ARBA00023239"/>
    </source>
</evidence>
<dbReference type="PANTHER" id="PTHR33866">
    <property type="entry name" value="S-ADENOSYLMETHIONINE DECARBOXYLASE PROENZYME"/>
    <property type="match status" value="1"/>
</dbReference>
<evidence type="ECO:0000256" key="3">
    <source>
        <dbReference type="ARBA" id="ARBA00022813"/>
    </source>
</evidence>